<dbReference type="InterPro" id="IPR047187">
    <property type="entry name" value="SF1_C_Upf1"/>
</dbReference>
<dbReference type="InterPro" id="IPR045055">
    <property type="entry name" value="DNA2/NAM7-like"/>
</dbReference>
<dbReference type="EMBL" id="FO082275">
    <property type="protein sequence ID" value="CCO16389.1"/>
    <property type="molecule type" value="Genomic_DNA"/>
</dbReference>
<evidence type="ECO:0000256" key="1">
    <source>
        <dbReference type="ARBA" id="ARBA00022741"/>
    </source>
</evidence>
<dbReference type="InterPro" id="IPR041679">
    <property type="entry name" value="DNA2/NAM7-like_C"/>
</dbReference>
<dbReference type="GO" id="GO:0006369">
    <property type="term" value="P:termination of RNA polymerase II transcription"/>
    <property type="evidence" value="ECO:0007669"/>
    <property type="project" value="TreeGrafter"/>
</dbReference>
<feature type="compositionally biased region" description="Acidic residues" evidence="5">
    <location>
        <begin position="70"/>
        <end position="83"/>
    </location>
</feature>
<dbReference type="GO" id="GO:0001147">
    <property type="term" value="F:transcription termination site sequence-specific DNA binding"/>
    <property type="evidence" value="ECO:0007669"/>
    <property type="project" value="TreeGrafter"/>
</dbReference>
<feature type="compositionally biased region" description="Basic and acidic residues" evidence="5">
    <location>
        <begin position="57"/>
        <end position="69"/>
    </location>
</feature>
<dbReference type="AlphaFoldDB" id="K8EEK4"/>
<dbReference type="CDD" id="cd18808">
    <property type="entry name" value="SF1_C_Upf1"/>
    <property type="match status" value="1"/>
</dbReference>
<dbReference type="GeneID" id="19016254"/>
<dbReference type="OrthoDB" id="6513042at2759"/>
<keyword evidence="2" id="KW-0378">Hydrolase</keyword>
<keyword evidence="4" id="KW-0067">ATP-binding</keyword>
<keyword evidence="1" id="KW-0547">Nucleotide-binding</keyword>
<evidence type="ECO:0000313" key="9">
    <source>
        <dbReference type="Proteomes" id="UP000198341"/>
    </source>
</evidence>
<dbReference type="InterPro" id="IPR027417">
    <property type="entry name" value="P-loop_NTPase"/>
</dbReference>
<dbReference type="KEGG" id="bpg:Bathy04g02290"/>
<keyword evidence="8" id="KW-0540">Nuclease</keyword>
<dbReference type="Proteomes" id="UP000198341">
    <property type="component" value="Chromosome 4"/>
</dbReference>
<feature type="region of interest" description="Disordered" evidence="5">
    <location>
        <begin position="36"/>
        <end position="113"/>
    </location>
</feature>
<dbReference type="GO" id="GO:0016787">
    <property type="term" value="F:hydrolase activity"/>
    <property type="evidence" value="ECO:0007669"/>
    <property type="project" value="UniProtKB-KW"/>
</dbReference>
<evidence type="ECO:0000256" key="2">
    <source>
        <dbReference type="ARBA" id="ARBA00022801"/>
    </source>
</evidence>
<feature type="domain" description="DNA2/NAM7 helicase-like C-terminal" evidence="7">
    <location>
        <begin position="678"/>
        <end position="866"/>
    </location>
</feature>
<evidence type="ECO:0000259" key="6">
    <source>
        <dbReference type="Pfam" id="PF13086"/>
    </source>
</evidence>
<feature type="compositionally biased region" description="Basic and acidic residues" evidence="5">
    <location>
        <begin position="1"/>
        <end position="10"/>
    </location>
</feature>
<dbReference type="GO" id="GO:0005524">
    <property type="term" value="F:ATP binding"/>
    <property type="evidence" value="ECO:0007669"/>
    <property type="project" value="UniProtKB-KW"/>
</dbReference>
<evidence type="ECO:0000256" key="3">
    <source>
        <dbReference type="ARBA" id="ARBA00022806"/>
    </source>
</evidence>
<evidence type="ECO:0000256" key="5">
    <source>
        <dbReference type="SAM" id="MobiDB-lite"/>
    </source>
</evidence>
<dbReference type="Pfam" id="PF13086">
    <property type="entry name" value="AAA_11"/>
    <property type="match status" value="1"/>
</dbReference>
<protein>
    <submittedName>
        <fullName evidence="8">tRNA-splicing endonuclease, putative</fullName>
    </submittedName>
</protein>
<dbReference type="FunFam" id="3.40.50.300:FF:000326">
    <property type="entry name" value="P-loop containing nucleoside triphosphate hydrolase"/>
    <property type="match status" value="1"/>
</dbReference>
<name>K8EEK4_9CHLO</name>
<evidence type="ECO:0000259" key="7">
    <source>
        <dbReference type="Pfam" id="PF13087"/>
    </source>
</evidence>
<gene>
    <name evidence="8" type="ORF">Bathy04g02290</name>
</gene>
<dbReference type="eggNOG" id="KOG1801">
    <property type="taxonomic scope" value="Eukaryota"/>
</dbReference>
<reference evidence="8 9" key="1">
    <citation type="submission" date="2011-10" db="EMBL/GenBank/DDBJ databases">
        <authorList>
            <person name="Genoscope - CEA"/>
        </authorList>
    </citation>
    <scope>NUCLEOTIDE SEQUENCE [LARGE SCALE GENOMIC DNA]</scope>
    <source>
        <strain evidence="8 9">RCC 1105</strain>
    </source>
</reference>
<feature type="compositionally biased region" description="Acidic residues" evidence="5">
    <location>
        <begin position="11"/>
        <end position="20"/>
    </location>
</feature>
<evidence type="ECO:0000313" key="8">
    <source>
        <dbReference type="EMBL" id="CCO16389.1"/>
    </source>
</evidence>
<keyword evidence="9" id="KW-1185">Reference proteome</keyword>
<dbReference type="RefSeq" id="XP_007513864.1">
    <property type="nucleotide sequence ID" value="XM_007513802.1"/>
</dbReference>
<proteinExistence type="predicted"/>
<dbReference type="STRING" id="41875.K8EEK4"/>
<feature type="domain" description="DNA2/NAM7 helicase helicase" evidence="6">
    <location>
        <begin position="385"/>
        <end position="671"/>
    </location>
</feature>
<dbReference type="PANTHER" id="PTHR10887:SF495">
    <property type="entry name" value="HELICASE SENATAXIN ISOFORM X1-RELATED"/>
    <property type="match status" value="1"/>
</dbReference>
<dbReference type="InterPro" id="IPR041677">
    <property type="entry name" value="DNA2/NAM7_AAA_11"/>
</dbReference>
<feature type="compositionally biased region" description="Low complexity" evidence="5">
    <location>
        <begin position="144"/>
        <end position="157"/>
    </location>
</feature>
<dbReference type="Gene3D" id="3.40.50.300">
    <property type="entry name" value="P-loop containing nucleotide triphosphate hydrolases"/>
    <property type="match status" value="2"/>
</dbReference>
<sequence>MEQDFGWERYSEDEEECETCDGDYVEEESGIEEMLETTFGGSGGGDDKSNGCKKRSRETPKEKDYIKLDDAEEDEDDDEDDDMDYYRQELKKNGKARRTKQRQRNAAQQMRKPANRTFAAGNEYFVRSVLRWEAKTLRKGEDVGSSSGKGCGSSKTSMQQHLLPLEEAPVRYANMDEFFHAQIEVAFAEAKAIIRQGLKKDSTKRETCNVKAREKYPGDINSVCLKLEIIGRRHNGVTTSSSSKEDDWRKSGSVVLLQPKKKDSRENEGALGIVVDVSNIKGEDISSARNKYVHVQTNIKTENVEDQVIVIPLGNVLTQKRIVAVAVSRPKISFEAQVLATKNATYTRFSDSDDDCDGDIKSSTNLVERSQRKSAAAKEEVNDGLNESQRFALERFMNDRGPGSRLKMVQGPPGTGKTHFCAKLLHELTFETRNQRQRLLVCAPTNKAVIVCLETFLRNIPRTEDRDKIGKSIALYGVEDALESAAKDVNIIDEYYVYRRLDSLCAKLKNLSSDGTARKNGGKRSKADVMADLKNTREEMKRIAKFLLEMGSYVSELLLNPCDRKNVSQNMEVESTVKDFIERIEGKTKADNLRNRDVLAKAVLSNARLCFCTLGSCGGLYHSGAADCDVLIVDEAANCLEGEILLAFARNPKRCLLIGDPQQLPAMCFSRDVQRLGYNKSLMERLFACYGGDQNEAMCTMLKTQYRMHPEICAWPSERFYGGKLQNAECVENSNNTMPYSIVNVHSGKHRVSSSSSISNDREAEIAVDLVLKLRKKALKIGIITFYTAQVRLIANLMRAKNVVPAGSDDDVFASTVDSFQGSEADVIILSCVRTSKTSAGFLSDSRRLNVSLTRAKKKLIVLCNADALAGGGETLEMLDLKSLIENAKTRNVLFSESEPKILDMVAAL</sequence>
<dbReference type="PANTHER" id="PTHR10887">
    <property type="entry name" value="DNA2/NAM7 HELICASE FAMILY"/>
    <property type="match status" value="1"/>
</dbReference>
<feature type="region of interest" description="Disordered" evidence="5">
    <location>
        <begin position="138"/>
        <end position="159"/>
    </location>
</feature>
<dbReference type="Pfam" id="PF13087">
    <property type="entry name" value="AAA_12"/>
    <property type="match status" value="1"/>
</dbReference>
<dbReference type="GO" id="GO:0016604">
    <property type="term" value="C:nuclear body"/>
    <property type="evidence" value="ECO:0007669"/>
    <property type="project" value="TreeGrafter"/>
</dbReference>
<evidence type="ECO:0000256" key="4">
    <source>
        <dbReference type="ARBA" id="ARBA00022840"/>
    </source>
</evidence>
<dbReference type="GO" id="GO:0004386">
    <property type="term" value="F:helicase activity"/>
    <property type="evidence" value="ECO:0007669"/>
    <property type="project" value="UniProtKB-KW"/>
</dbReference>
<dbReference type="GO" id="GO:0005694">
    <property type="term" value="C:chromosome"/>
    <property type="evidence" value="ECO:0007669"/>
    <property type="project" value="UniProtKB-ARBA"/>
</dbReference>
<dbReference type="GO" id="GO:0004519">
    <property type="term" value="F:endonuclease activity"/>
    <property type="evidence" value="ECO:0007669"/>
    <property type="project" value="UniProtKB-KW"/>
</dbReference>
<feature type="compositionally biased region" description="Basic residues" evidence="5">
    <location>
        <begin position="93"/>
        <end position="103"/>
    </location>
</feature>
<accession>K8EEK4</accession>
<keyword evidence="3" id="KW-0347">Helicase</keyword>
<organism evidence="8 9">
    <name type="scientific">Bathycoccus prasinos</name>
    <dbReference type="NCBI Taxonomy" id="41875"/>
    <lineage>
        <taxon>Eukaryota</taxon>
        <taxon>Viridiplantae</taxon>
        <taxon>Chlorophyta</taxon>
        <taxon>Mamiellophyceae</taxon>
        <taxon>Mamiellales</taxon>
        <taxon>Bathycoccaceae</taxon>
        <taxon>Bathycoccus</taxon>
    </lineage>
</organism>
<feature type="region of interest" description="Disordered" evidence="5">
    <location>
        <begin position="1"/>
        <end position="20"/>
    </location>
</feature>
<keyword evidence="8" id="KW-0255">Endonuclease</keyword>
<dbReference type="SUPFAM" id="SSF52540">
    <property type="entry name" value="P-loop containing nucleoside triphosphate hydrolases"/>
    <property type="match status" value="1"/>
</dbReference>